<proteinExistence type="predicted"/>
<sequence>MKRRGRPGRESCYASGIWLWLSIRNGSWMGKHHLPVVNDDQAILSALSELWEKAQQEFRGGLTIYPDWRDTL</sequence>
<evidence type="ECO:0000313" key="1">
    <source>
        <dbReference type="EMBL" id="NGO55681.1"/>
    </source>
</evidence>
<reference evidence="1 2" key="1">
    <citation type="submission" date="2020-02" db="EMBL/GenBank/DDBJ databases">
        <title>Genome sequence of strain CCNWXJ40-4.</title>
        <authorList>
            <person name="Gao J."/>
            <person name="Sun J."/>
        </authorList>
    </citation>
    <scope>NUCLEOTIDE SEQUENCE [LARGE SCALE GENOMIC DNA]</scope>
    <source>
        <strain evidence="1 2">CCNWXJ 40-4</strain>
    </source>
</reference>
<evidence type="ECO:0000313" key="2">
    <source>
        <dbReference type="Proteomes" id="UP001642900"/>
    </source>
</evidence>
<organism evidence="1 2">
    <name type="scientific">Allomesorhizobium camelthorni</name>
    <dbReference type="NCBI Taxonomy" id="475069"/>
    <lineage>
        <taxon>Bacteria</taxon>
        <taxon>Pseudomonadati</taxon>
        <taxon>Pseudomonadota</taxon>
        <taxon>Alphaproteobacteria</taxon>
        <taxon>Hyphomicrobiales</taxon>
        <taxon>Phyllobacteriaceae</taxon>
        <taxon>Allomesorhizobium</taxon>
    </lineage>
</organism>
<name>A0A6G4WLN8_9HYPH</name>
<comment type="caution">
    <text evidence="1">The sequence shown here is derived from an EMBL/GenBank/DDBJ whole genome shotgun (WGS) entry which is preliminary data.</text>
</comment>
<dbReference type="EMBL" id="JAAKZF010000119">
    <property type="protein sequence ID" value="NGO55681.1"/>
    <property type="molecule type" value="Genomic_DNA"/>
</dbReference>
<gene>
    <name evidence="1" type="ORF">G6N73_32455</name>
</gene>
<protein>
    <submittedName>
        <fullName evidence="1">Uncharacterized protein</fullName>
    </submittedName>
</protein>
<accession>A0A6G4WLN8</accession>
<dbReference type="RefSeq" id="WP_165034029.1">
    <property type="nucleotide sequence ID" value="NZ_JAAKZF010000119.1"/>
</dbReference>
<dbReference type="Proteomes" id="UP001642900">
    <property type="component" value="Unassembled WGS sequence"/>
</dbReference>
<keyword evidence="2" id="KW-1185">Reference proteome</keyword>
<dbReference type="AlphaFoldDB" id="A0A6G4WLN8"/>